<comment type="caution">
    <text evidence="1">The sequence shown here is derived from an EMBL/GenBank/DDBJ whole genome shotgun (WGS) entry which is preliminary data.</text>
</comment>
<dbReference type="AlphaFoldDB" id="A0A9Q1JTS2"/>
<dbReference type="Proteomes" id="UP001153076">
    <property type="component" value="Unassembled WGS sequence"/>
</dbReference>
<proteinExistence type="predicted"/>
<keyword evidence="2" id="KW-1185">Reference proteome</keyword>
<gene>
    <name evidence="1" type="ORF">Cgig2_003887</name>
</gene>
<organism evidence="1 2">
    <name type="scientific">Carnegiea gigantea</name>
    <dbReference type="NCBI Taxonomy" id="171969"/>
    <lineage>
        <taxon>Eukaryota</taxon>
        <taxon>Viridiplantae</taxon>
        <taxon>Streptophyta</taxon>
        <taxon>Embryophyta</taxon>
        <taxon>Tracheophyta</taxon>
        <taxon>Spermatophyta</taxon>
        <taxon>Magnoliopsida</taxon>
        <taxon>eudicotyledons</taxon>
        <taxon>Gunneridae</taxon>
        <taxon>Pentapetalae</taxon>
        <taxon>Caryophyllales</taxon>
        <taxon>Cactineae</taxon>
        <taxon>Cactaceae</taxon>
        <taxon>Cactoideae</taxon>
        <taxon>Echinocereeae</taxon>
        <taxon>Carnegiea</taxon>
    </lineage>
</organism>
<evidence type="ECO:0000313" key="1">
    <source>
        <dbReference type="EMBL" id="KAJ8430894.1"/>
    </source>
</evidence>
<name>A0A9Q1JTS2_9CARY</name>
<sequence>MRADFMAAGLQSGCAALISAAKPLTCGHDIDVPEIMLKLTCRVSISSPVGPTLPVQPAKIFTPGAIKSGLSTSGVIGFGPLELNAATTGDGCTPNSVPEKSIVAVAICSDDMYFLISSPVFCPTDAAGIRLPLMQRLPFVMLLASPAYTRGSNFPTRGLPLYTDAPVKFFPFPKVTYAGKSRSSVPAPTVVIHGATLDKVPVSGPAFPAEQDMKIPFDMAVKAPTATYKEEKGDTIG</sequence>
<evidence type="ECO:0000313" key="2">
    <source>
        <dbReference type="Proteomes" id="UP001153076"/>
    </source>
</evidence>
<reference evidence="1" key="1">
    <citation type="submission" date="2022-04" db="EMBL/GenBank/DDBJ databases">
        <title>Carnegiea gigantea Genome sequencing and assembly v2.</title>
        <authorList>
            <person name="Copetti D."/>
            <person name="Sanderson M.J."/>
            <person name="Burquez A."/>
            <person name="Wojciechowski M.F."/>
        </authorList>
    </citation>
    <scope>NUCLEOTIDE SEQUENCE</scope>
    <source>
        <strain evidence="1">SGP5-SGP5p</strain>
        <tissue evidence="1">Aerial part</tissue>
    </source>
</reference>
<protein>
    <submittedName>
        <fullName evidence="1">Uncharacterized protein</fullName>
    </submittedName>
</protein>
<accession>A0A9Q1JTS2</accession>
<dbReference type="OrthoDB" id="1536506at2759"/>
<dbReference type="EMBL" id="JAKOGI010000743">
    <property type="protein sequence ID" value="KAJ8430894.1"/>
    <property type="molecule type" value="Genomic_DNA"/>
</dbReference>